<reference evidence="1" key="2">
    <citation type="submission" date="2025-09" db="UniProtKB">
        <authorList>
            <consortium name="EnsemblPlants"/>
        </authorList>
    </citation>
    <scope>IDENTIFICATION</scope>
</reference>
<sequence length="256" mass="26911">MCWLTVEDVVRFFLGSIAFFSPTASRSVSDLGVVRPASALAVSTGDDALSAVLPVLRAAFAEHASVAVLSAGGRLEGEMSPSTLCSLDAPVAAAAFAALSAGELASFVDSGRARQEAALRVVRSRLHRRNLHGMLDLLDGNDPLSPSSSSSSSSPFSSSSSSEDDDDEENNQAPPPYSTKQAGRNGLWSKGRRAAREPITCRRGSSLVAVMAQAVTHRVTQVWVVDDDDQLVGVVGFLDVLRALRRHLLAAAPAPN</sequence>
<evidence type="ECO:0000313" key="2">
    <source>
        <dbReference type="Proteomes" id="UP001732700"/>
    </source>
</evidence>
<protein>
    <submittedName>
        <fullName evidence="1">Uncharacterized protein</fullName>
    </submittedName>
</protein>
<accession>A0ACD5WKV6</accession>
<evidence type="ECO:0000313" key="1">
    <source>
        <dbReference type="EnsemblPlants" id="AVESA.00010b.r2.4CG1251540.1.CDS.1"/>
    </source>
</evidence>
<dbReference type="EnsemblPlants" id="AVESA.00010b.r2.4CG1251540.1">
    <property type="protein sequence ID" value="AVESA.00010b.r2.4CG1251540.1.CDS.1"/>
    <property type="gene ID" value="AVESA.00010b.r2.4CG1251540"/>
</dbReference>
<proteinExistence type="predicted"/>
<dbReference type="Proteomes" id="UP001732700">
    <property type="component" value="Chromosome 4C"/>
</dbReference>
<name>A0ACD5WKV6_AVESA</name>
<keyword evidence="2" id="KW-1185">Reference proteome</keyword>
<reference evidence="1" key="1">
    <citation type="submission" date="2021-05" db="EMBL/GenBank/DDBJ databases">
        <authorList>
            <person name="Scholz U."/>
            <person name="Mascher M."/>
            <person name="Fiebig A."/>
        </authorList>
    </citation>
    <scope>NUCLEOTIDE SEQUENCE [LARGE SCALE GENOMIC DNA]</scope>
</reference>
<organism evidence="1 2">
    <name type="scientific">Avena sativa</name>
    <name type="common">Oat</name>
    <dbReference type="NCBI Taxonomy" id="4498"/>
    <lineage>
        <taxon>Eukaryota</taxon>
        <taxon>Viridiplantae</taxon>
        <taxon>Streptophyta</taxon>
        <taxon>Embryophyta</taxon>
        <taxon>Tracheophyta</taxon>
        <taxon>Spermatophyta</taxon>
        <taxon>Magnoliopsida</taxon>
        <taxon>Liliopsida</taxon>
        <taxon>Poales</taxon>
        <taxon>Poaceae</taxon>
        <taxon>BOP clade</taxon>
        <taxon>Pooideae</taxon>
        <taxon>Poodae</taxon>
        <taxon>Poeae</taxon>
        <taxon>Poeae Chloroplast Group 1 (Aveneae type)</taxon>
        <taxon>Aveninae</taxon>
        <taxon>Avena</taxon>
    </lineage>
</organism>